<dbReference type="AlphaFoldDB" id="A0A134ACL3"/>
<keyword evidence="2" id="KW-1185">Reference proteome</keyword>
<comment type="caution">
    <text evidence="1">The sequence shown here is derived from an EMBL/GenBank/DDBJ whole genome shotgun (WGS) entry which is preliminary data.</text>
</comment>
<dbReference type="Proteomes" id="UP000070442">
    <property type="component" value="Unassembled WGS sequence"/>
</dbReference>
<accession>A0A134ACL3</accession>
<dbReference type="PATRIC" id="fig|755172.3.peg.1736"/>
<proteinExistence type="predicted"/>
<protein>
    <submittedName>
        <fullName evidence="1">Uncharacterized protein</fullName>
    </submittedName>
</protein>
<gene>
    <name evidence="1" type="ORF">HMPREF1863_01780</name>
</gene>
<dbReference type="EMBL" id="LSDG01000045">
    <property type="protein sequence ID" value="KXB65270.1"/>
    <property type="molecule type" value="Genomic_DNA"/>
</dbReference>
<name>A0A134ACL3_9FIRM</name>
<evidence type="ECO:0000313" key="2">
    <source>
        <dbReference type="Proteomes" id="UP000070442"/>
    </source>
</evidence>
<organism evidence="1 2">
    <name type="scientific">Aedoeadaptatus coxii</name>
    <dbReference type="NCBI Taxonomy" id="755172"/>
    <lineage>
        <taxon>Bacteria</taxon>
        <taxon>Bacillati</taxon>
        <taxon>Bacillota</taxon>
        <taxon>Tissierellia</taxon>
        <taxon>Tissierellales</taxon>
        <taxon>Peptoniphilaceae</taxon>
        <taxon>Aedoeadaptatus</taxon>
    </lineage>
</organism>
<evidence type="ECO:0000313" key="1">
    <source>
        <dbReference type="EMBL" id="KXB65270.1"/>
    </source>
</evidence>
<reference evidence="2" key="1">
    <citation type="submission" date="2016-01" db="EMBL/GenBank/DDBJ databases">
        <authorList>
            <person name="Mitreva M."/>
            <person name="Pepin K.H."/>
            <person name="Mihindukulasuriya K.A."/>
            <person name="Fulton R."/>
            <person name="Fronick C."/>
            <person name="O'Laughlin M."/>
            <person name="Miner T."/>
            <person name="Herter B."/>
            <person name="Rosa B.A."/>
            <person name="Cordes M."/>
            <person name="Tomlinson C."/>
            <person name="Wollam A."/>
            <person name="Palsikar V.B."/>
            <person name="Mardis E.R."/>
            <person name="Wilson R.K."/>
        </authorList>
    </citation>
    <scope>NUCLEOTIDE SEQUENCE [LARGE SCALE GENOMIC DNA]</scope>
    <source>
        <strain evidence="2">DNF00729</strain>
    </source>
</reference>
<sequence>MLCKTKSSKRNAYSIKSNFMGSLYSAPTFFLQVIKAAGNLAELVFLSA</sequence>